<dbReference type="Proteomes" id="UP000031586">
    <property type="component" value="Unassembled WGS sequence"/>
</dbReference>
<evidence type="ECO:0000313" key="1">
    <source>
        <dbReference type="EMBL" id="KIF46411.1"/>
    </source>
</evidence>
<proteinExistence type="predicted"/>
<sequence>MPVSGIQSGYNMIQLSQKMAEGAAHEIQQDFVKENDLAFNKVDLVKDNELNFNKVSSELPSNPIEPLVNLTQAASYNRIGASVVDKNNEVIGSLLDIHV</sequence>
<comment type="caution">
    <text evidence="1">The sequence shown here is derived from an EMBL/GenBank/DDBJ whole genome shotgun (WGS) entry which is preliminary data.</text>
</comment>
<protein>
    <submittedName>
        <fullName evidence="1">Uncharacterized protein</fullName>
    </submittedName>
</protein>
<evidence type="ECO:0000313" key="2">
    <source>
        <dbReference type="Proteomes" id="UP000031586"/>
    </source>
</evidence>
<dbReference type="AlphaFoldDB" id="A0A0C1Z150"/>
<organism evidence="1 2">
    <name type="scientific">Vibrio owensii CAIM 1854 = LMG 25443</name>
    <dbReference type="NCBI Taxonomy" id="1229493"/>
    <lineage>
        <taxon>Bacteria</taxon>
        <taxon>Pseudomonadati</taxon>
        <taxon>Pseudomonadota</taxon>
        <taxon>Gammaproteobacteria</taxon>
        <taxon>Vibrionales</taxon>
        <taxon>Vibrionaceae</taxon>
        <taxon>Vibrio</taxon>
    </lineage>
</organism>
<gene>
    <name evidence="1" type="ORF">H735_28700</name>
</gene>
<dbReference type="PATRIC" id="fig|1229493.5.peg.5567"/>
<name>A0A0C1Z150_9VIBR</name>
<reference evidence="1 2" key="1">
    <citation type="submission" date="2014-07" db="EMBL/GenBank/DDBJ databases">
        <title>Unique and conserved regions in Vibrio harveyi and related species in comparison with the shrimp pathogen Vibrio harveyi CAIM 1792.</title>
        <authorList>
            <person name="Espinoza-Valles I."/>
            <person name="Vora G."/>
            <person name="Leekitcharoenphon P."/>
            <person name="Ussery D."/>
            <person name="Hoj L."/>
            <person name="Gomez-Gil B."/>
        </authorList>
    </citation>
    <scope>NUCLEOTIDE SEQUENCE [LARGE SCALE GENOMIC DNA]</scope>
    <source>
        <strain evidence="2">CAIM 1854 / LMG 25443</strain>
    </source>
</reference>
<dbReference type="EMBL" id="JPRD01000073">
    <property type="protein sequence ID" value="KIF46411.1"/>
    <property type="molecule type" value="Genomic_DNA"/>
</dbReference>
<accession>A0A0C1Z150</accession>